<dbReference type="InterPro" id="IPR015424">
    <property type="entry name" value="PyrdxlP-dep_Trfase"/>
</dbReference>
<evidence type="ECO:0000313" key="2">
    <source>
        <dbReference type="Proteomes" id="UP001558632"/>
    </source>
</evidence>
<comment type="caution">
    <text evidence="1">The sequence shown here is derived from an EMBL/GenBank/DDBJ whole genome shotgun (WGS) entry which is preliminary data.</text>
</comment>
<dbReference type="Gene3D" id="3.40.640.10">
    <property type="entry name" value="Type I PLP-dependent aspartate aminotransferase-like (Major domain)"/>
    <property type="match status" value="1"/>
</dbReference>
<sequence length="97" mass="11372">MPYIFESCQSIYTIMDTNFWKLLSDMLPSHYQSRAEDAIRARQRRLNHVLIQRRIPEDAWEDSDIEALLNLLASMDSNNFYKVSGVGNAKDEFFPLL</sequence>
<protein>
    <submittedName>
        <fullName evidence="1">O-phosphoseryl-tRNA(Sec) selenium transferase</fullName>
    </submittedName>
</protein>
<proteinExistence type="predicted"/>
<organism evidence="1 2">
    <name type="scientific">Trichinella spiralis</name>
    <name type="common">Trichina worm</name>
    <dbReference type="NCBI Taxonomy" id="6334"/>
    <lineage>
        <taxon>Eukaryota</taxon>
        <taxon>Metazoa</taxon>
        <taxon>Ecdysozoa</taxon>
        <taxon>Nematoda</taxon>
        <taxon>Enoplea</taxon>
        <taxon>Dorylaimia</taxon>
        <taxon>Trichinellida</taxon>
        <taxon>Trichinellidae</taxon>
        <taxon>Trichinella</taxon>
    </lineage>
</organism>
<dbReference type="EMBL" id="JBEUSY010000132">
    <property type="protein sequence ID" value="KAL1244785.1"/>
    <property type="molecule type" value="Genomic_DNA"/>
</dbReference>
<dbReference type="Proteomes" id="UP001558632">
    <property type="component" value="Unassembled WGS sequence"/>
</dbReference>
<dbReference type="SUPFAM" id="SSF53383">
    <property type="entry name" value="PLP-dependent transferases"/>
    <property type="match status" value="1"/>
</dbReference>
<dbReference type="GO" id="GO:0016740">
    <property type="term" value="F:transferase activity"/>
    <property type="evidence" value="ECO:0007669"/>
    <property type="project" value="UniProtKB-KW"/>
</dbReference>
<dbReference type="PANTHER" id="PTHR12944">
    <property type="entry name" value="SOLUBLE LIVER ANTIGEN/LIVER PANCREAS ANTIGEN"/>
    <property type="match status" value="1"/>
</dbReference>
<keyword evidence="2" id="KW-1185">Reference proteome</keyword>
<accession>A0ABR3KXH0</accession>
<reference evidence="1 2" key="1">
    <citation type="submission" date="2024-07" db="EMBL/GenBank/DDBJ databases">
        <title>Enhanced genomic and transcriptomic resources for Trichinella pseudospiralis and T. spiralis underpin the discovery of pronounced molecular differences between stages and species.</title>
        <authorList>
            <person name="Pasi K.K."/>
            <person name="La Rosa G."/>
            <person name="Gomez-Morales M.A."/>
            <person name="Tosini F."/>
            <person name="Sumanam S."/>
            <person name="Young N.D."/>
            <person name="Chang B.C."/>
            <person name="Robin G.B."/>
        </authorList>
    </citation>
    <scope>NUCLEOTIDE SEQUENCE [LARGE SCALE GENOMIC DNA]</scope>
    <source>
        <strain evidence="1">ISS534</strain>
    </source>
</reference>
<name>A0ABR3KXH0_TRISP</name>
<gene>
    <name evidence="1" type="ORF">TSPI_06250</name>
</gene>
<dbReference type="PANTHER" id="PTHR12944:SF2">
    <property type="entry name" value="O-PHOSPHOSERYL-TRNA(SEC) SELENIUM TRANSFERASE"/>
    <property type="match status" value="1"/>
</dbReference>
<evidence type="ECO:0000313" key="1">
    <source>
        <dbReference type="EMBL" id="KAL1244785.1"/>
    </source>
</evidence>
<keyword evidence="1" id="KW-0808">Transferase</keyword>
<dbReference type="InterPro" id="IPR019872">
    <property type="entry name" value="Sec-tRNA_Se_transferase"/>
</dbReference>
<dbReference type="InterPro" id="IPR015421">
    <property type="entry name" value="PyrdxlP-dep_Trfase_major"/>
</dbReference>